<dbReference type="EMBL" id="CP071502">
    <property type="protein sequence ID" value="QSX36478.1"/>
    <property type="molecule type" value="Genomic_DNA"/>
</dbReference>
<feature type="transmembrane region" description="Helical" evidence="1">
    <location>
        <begin position="60"/>
        <end position="78"/>
    </location>
</feature>
<keyword evidence="1" id="KW-0472">Membrane</keyword>
<reference evidence="2 3" key="1">
    <citation type="submission" date="2021-03" db="EMBL/GenBank/DDBJ databases">
        <title>Novel species identification of genus Shewanella.</title>
        <authorList>
            <person name="Liu G."/>
            <person name="Zhang Q."/>
        </authorList>
    </citation>
    <scope>NUCLEOTIDE SEQUENCE [LARGE SCALE GENOMIC DNA]</scope>
    <source>
        <strain evidence="2 3">FJAT-52962</strain>
    </source>
</reference>
<sequence>MSEAILFYPVFLSQILLISLYFPRKIVARCHYIFNHYPATSHPKLYPAGQEKSQKGVKRFWQLNLLNLLIGALVLVFFGPLGPDTFGTPDFGKSMPLLYGMLQFAPIALMELSGLQQFKLMRQLHRSTSRKAELQPRRLFDFISPTAITVAVLMFFACLFYDAFMPDFRFQLDVDTFARSISLILCNLLFIFIIYRNLRGRKVNPLQATEDRYRQIQVGIKSLFYTSIAVSTFVMINISTNSFALDQYEILFNSLYWQAIALLGMGIMLNELQVKDIDFNVYKAGKGESPAAN</sequence>
<keyword evidence="1" id="KW-1133">Transmembrane helix</keyword>
<evidence type="ECO:0000313" key="3">
    <source>
        <dbReference type="Proteomes" id="UP000663207"/>
    </source>
</evidence>
<name>A0ABX7R061_9GAMM</name>
<evidence type="ECO:0000313" key="2">
    <source>
        <dbReference type="EMBL" id="QSX36478.1"/>
    </source>
</evidence>
<keyword evidence="1" id="KW-0812">Transmembrane</keyword>
<accession>A0ABX7R061</accession>
<dbReference type="RefSeq" id="WP_207379847.1">
    <property type="nucleotide sequence ID" value="NZ_CP071502.1"/>
</dbReference>
<proteinExistence type="predicted"/>
<feature type="transmembrane region" description="Helical" evidence="1">
    <location>
        <begin position="6"/>
        <end position="23"/>
    </location>
</feature>
<evidence type="ECO:0000256" key="1">
    <source>
        <dbReference type="SAM" id="Phobius"/>
    </source>
</evidence>
<feature type="transmembrane region" description="Helical" evidence="1">
    <location>
        <begin position="98"/>
        <end position="118"/>
    </location>
</feature>
<feature type="transmembrane region" description="Helical" evidence="1">
    <location>
        <begin position="218"/>
        <end position="238"/>
    </location>
</feature>
<protein>
    <submittedName>
        <fullName evidence="2">Uncharacterized protein</fullName>
    </submittedName>
</protein>
<gene>
    <name evidence="2" type="ORF">JYB85_14465</name>
</gene>
<feature type="transmembrane region" description="Helical" evidence="1">
    <location>
        <begin position="250"/>
        <end position="269"/>
    </location>
</feature>
<feature type="transmembrane region" description="Helical" evidence="1">
    <location>
        <begin position="176"/>
        <end position="198"/>
    </location>
</feature>
<dbReference type="Proteomes" id="UP000663207">
    <property type="component" value="Chromosome"/>
</dbReference>
<keyword evidence="3" id="KW-1185">Reference proteome</keyword>
<organism evidence="2 3">
    <name type="scientific">Shewanella sedimentimangrovi</name>
    <dbReference type="NCBI Taxonomy" id="2814293"/>
    <lineage>
        <taxon>Bacteria</taxon>
        <taxon>Pseudomonadati</taxon>
        <taxon>Pseudomonadota</taxon>
        <taxon>Gammaproteobacteria</taxon>
        <taxon>Alteromonadales</taxon>
        <taxon>Shewanellaceae</taxon>
        <taxon>Shewanella</taxon>
    </lineage>
</organism>
<feature type="transmembrane region" description="Helical" evidence="1">
    <location>
        <begin position="139"/>
        <end position="164"/>
    </location>
</feature>